<dbReference type="InterPro" id="IPR042099">
    <property type="entry name" value="ANL_N_sf"/>
</dbReference>
<dbReference type="InterPro" id="IPR000873">
    <property type="entry name" value="AMP-dep_synth/lig_dom"/>
</dbReference>
<sequence length="548" mass="61078">MAETTERGRRLIPRLVDELARTEPSRIVYSIPLSGDISQGFREVSARGFADAVNKTAWWLHETVDRSESFETITYIGPHDLRYSLLILATIKVGFKLLLLSPNNSKEGAAACLDATQCRLWAQPQGRPRNPLLTELLVTHELQIIDVPPCEELLDAAGTRHYPYTKTFEEAAKEPFCVLHSSGSTGVPKTIPVTHGLIATQDAMKLLQPVKGHESLTPWAALFDKGARIYSPNAIIHATAIIVNLLSTFFFETHCIMSPVDVEPTMDLFAGIADHGNVDIWFVSPQYINDLAQAPRTLAKVKRSRFIATAGGPMSPESGAAVNEQIRVFNMTGTSEGFMSSVLLVDPADFLYFAWHPNSVYDFREVEPGIYEHWIVRDPAQDLYQGIFYTFPDAQEVNLKDLYVKHPAKPDHWLYYGRNDDIVALSDGFKITPSDIQATIADHPAVKDCLMVGVGQPAPGLLVELSGPKPRDPVALQGLIDSIQEFVKKADNSSLYKGYLHKDCLILADPARPFVRTDKLTVKRRETLALYEQDIDRFYRNRQSGVAS</sequence>
<feature type="domain" description="AMP-dependent synthetase/ligase" evidence="3">
    <location>
        <begin position="31"/>
        <end position="341"/>
    </location>
</feature>
<evidence type="ECO:0000313" key="4">
    <source>
        <dbReference type="EMBL" id="KAH7029241.1"/>
    </source>
</evidence>
<protein>
    <recommendedName>
        <fullName evidence="3">AMP-dependent synthetase/ligase domain-containing protein</fullName>
    </recommendedName>
</protein>
<proteinExistence type="predicted"/>
<dbReference type="OrthoDB" id="429813at2759"/>
<dbReference type="GeneID" id="70191473"/>
<organism evidence="4 5">
    <name type="scientific">Microdochium trichocladiopsis</name>
    <dbReference type="NCBI Taxonomy" id="1682393"/>
    <lineage>
        <taxon>Eukaryota</taxon>
        <taxon>Fungi</taxon>
        <taxon>Dikarya</taxon>
        <taxon>Ascomycota</taxon>
        <taxon>Pezizomycotina</taxon>
        <taxon>Sordariomycetes</taxon>
        <taxon>Xylariomycetidae</taxon>
        <taxon>Xylariales</taxon>
        <taxon>Microdochiaceae</taxon>
        <taxon>Microdochium</taxon>
    </lineage>
</organism>
<accession>A0A9P8Y6V7</accession>
<keyword evidence="1" id="KW-0596">Phosphopantetheine</keyword>
<dbReference type="SUPFAM" id="SSF56801">
    <property type="entry name" value="Acetyl-CoA synthetase-like"/>
    <property type="match status" value="1"/>
</dbReference>
<evidence type="ECO:0000256" key="1">
    <source>
        <dbReference type="ARBA" id="ARBA00022450"/>
    </source>
</evidence>
<dbReference type="Proteomes" id="UP000756346">
    <property type="component" value="Unassembled WGS sequence"/>
</dbReference>
<dbReference type="AlphaFoldDB" id="A0A9P8Y6V7"/>
<gene>
    <name evidence="4" type="ORF">B0I36DRAFT_411067</name>
</gene>
<dbReference type="EMBL" id="JAGTJQ010000006">
    <property type="protein sequence ID" value="KAH7029241.1"/>
    <property type="molecule type" value="Genomic_DNA"/>
</dbReference>
<dbReference type="Gene3D" id="3.40.50.12780">
    <property type="entry name" value="N-terminal domain of ligase-like"/>
    <property type="match status" value="1"/>
</dbReference>
<evidence type="ECO:0000256" key="2">
    <source>
        <dbReference type="ARBA" id="ARBA00022553"/>
    </source>
</evidence>
<dbReference type="Pfam" id="PF23562">
    <property type="entry name" value="AMP-binding_C_3"/>
    <property type="match status" value="1"/>
</dbReference>
<dbReference type="PROSITE" id="PS00455">
    <property type="entry name" value="AMP_BINDING"/>
    <property type="match status" value="1"/>
</dbReference>
<dbReference type="InterPro" id="IPR020845">
    <property type="entry name" value="AMP-binding_CS"/>
</dbReference>
<comment type="caution">
    <text evidence="4">The sequence shown here is derived from an EMBL/GenBank/DDBJ whole genome shotgun (WGS) entry which is preliminary data.</text>
</comment>
<keyword evidence="5" id="KW-1185">Reference proteome</keyword>
<dbReference type="InterPro" id="IPR051414">
    <property type="entry name" value="Adenylate-forming_Reductase"/>
</dbReference>
<evidence type="ECO:0000313" key="5">
    <source>
        <dbReference type="Proteomes" id="UP000756346"/>
    </source>
</evidence>
<evidence type="ECO:0000259" key="3">
    <source>
        <dbReference type="Pfam" id="PF00501"/>
    </source>
</evidence>
<name>A0A9P8Y6V7_9PEZI</name>
<dbReference type="Pfam" id="PF00501">
    <property type="entry name" value="AMP-binding"/>
    <property type="match status" value="1"/>
</dbReference>
<dbReference type="PANTHER" id="PTHR43439">
    <property type="entry name" value="PHENYLACETATE-COENZYME A LIGASE"/>
    <property type="match status" value="1"/>
</dbReference>
<dbReference type="PANTHER" id="PTHR43439:SF2">
    <property type="entry name" value="ENZYME, PUTATIVE (JCVI)-RELATED"/>
    <property type="match status" value="1"/>
</dbReference>
<keyword evidence="2" id="KW-0597">Phosphoprotein</keyword>
<reference evidence="4" key="1">
    <citation type="journal article" date="2021" name="Nat. Commun.">
        <title>Genetic determinants of endophytism in the Arabidopsis root mycobiome.</title>
        <authorList>
            <person name="Mesny F."/>
            <person name="Miyauchi S."/>
            <person name="Thiergart T."/>
            <person name="Pickel B."/>
            <person name="Atanasova L."/>
            <person name="Karlsson M."/>
            <person name="Huettel B."/>
            <person name="Barry K.W."/>
            <person name="Haridas S."/>
            <person name="Chen C."/>
            <person name="Bauer D."/>
            <person name="Andreopoulos W."/>
            <person name="Pangilinan J."/>
            <person name="LaButti K."/>
            <person name="Riley R."/>
            <person name="Lipzen A."/>
            <person name="Clum A."/>
            <person name="Drula E."/>
            <person name="Henrissat B."/>
            <person name="Kohler A."/>
            <person name="Grigoriev I.V."/>
            <person name="Martin F.M."/>
            <person name="Hacquard S."/>
        </authorList>
    </citation>
    <scope>NUCLEOTIDE SEQUENCE</scope>
    <source>
        <strain evidence="4">MPI-CAGE-CH-0230</strain>
    </source>
</reference>
<dbReference type="RefSeq" id="XP_046011529.1">
    <property type="nucleotide sequence ID" value="XM_046161927.1"/>
</dbReference>